<name>A0ABQ7UHD3_SOLTU</name>
<dbReference type="EMBL" id="JAIVGD010000019">
    <property type="protein sequence ID" value="KAH0749026.1"/>
    <property type="molecule type" value="Genomic_DNA"/>
</dbReference>
<evidence type="ECO:0000313" key="1">
    <source>
        <dbReference type="EMBL" id="KAH0749026.1"/>
    </source>
</evidence>
<reference evidence="1 2" key="1">
    <citation type="journal article" date="2021" name="bioRxiv">
        <title>Chromosome-scale and haplotype-resolved genome assembly of a tetraploid potato cultivar.</title>
        <authorList>
            <person name="Sun H."/>
            <person name="Jiao W.-B."/>
            <person name="Krause K."/>
            <person name="Campoy J.A."/>
            <person name="Goel M."/>
            <person name="Folz-Donahue K."/>
            <person name="Kukat C."/>
            <person name="Huettel B."/>
            <person name="Schneeberger K."/>
        </authorList>
    </citation>
    <scope>NUCLEOTIDE SEQUENCE [LARGE SCALE GENOMIC DNA]</scope>
    <source>
        <strain evidence="1">SolTubOtavaFocal</strain>
        <tissue evidence="1">Leaves</tissue>
    </source>
</reference>
<proteinExistence type="predicted"/>
<accession>A0ABQ7UHD3</accession>
<protein>
    <submittedName>
        <fullName evidence="1">Uncharacterized protein</fullName>
    </submittedName>
</protein>
<dbReference type="Proteomes" id="UP000826656">
    <property type="component" value="Unassembled WGS sequence"/>
</dbReference>
<sequence>MGLRLWKGLDMGLILLEGLIFRLPFWEGYDMPVIEHYSTLAARQGTPSLEWTATFEHDSERTRYGTDTDLVHGTDVVKETGHGTDLVGGTDLVEWTDLVGWIEHVEGLLLDNNLDDVH</sequence>
<organism evidence="1 2">
    <name type="scientific">Solanum tuberosum</name>
    <name type="common">Potato</name>
    <dbReference type="NCBI Taxonomy" id="4113"/>
    <lineage>
        <taxon>Eukaryota</taxon>
        <taxon>Viridiplantae</taxon>
        <taxon>Streptophyta</taxon>
        <taxon>Embryophyta</taxon>
        <taxon>Tracheophyta</taxon>
        <taxon>Spermatophyta</taxon>
        <taxon>Magnoliopsida</taxon>
        <taxon>eudicotyledons</taxon>
        <taxon>Gunneridae</taxon>
        <taxon>Pentapetalae</taxon>
        <taxon>asterids</taxon>
        <taxon>lamiids</taxon>
        <taxon>Solanales</taxon>
        <taxon>Solanaceae</taxon>
        <taxon>Solanoideae</taxon>
        <taxon>Solaneae</taxon>
        <taxon>Solanum</taxon>
    </lineage>
</organism>
<keyword evidence="2" id="KW-1185">Reference proteome</keyword>
<evidence type="ECO:0000313" key="2">
    <source>
        <dbReference type="Proteomes" id="UP000826656"/>
    </source>
</evidence>
<comment type="caution">
    <text evidence="1">The sequence shown here is derived from an EMBL/GenBank/DDBJ whole genome shotgun (WGS) entry which is preliminary data.</text>
</comment>
<gene>
    <name evidence="1" type="ORF">KY290_028258</name>
</gene>